<evidence type="ECO:0000256" key="7">
    <source>
        <dbReference type="ARBA" id="ARBA00023136"/>
    </source>
</evidence>
<evidence type="ECO:0000313" key="10">
    <source>
        <dbReference type="Proteomes" id="UP000618733"/>
    </source>
</evidence>
<feature type="transmembrane region" description="Helical" evidence="8">
    <location>
        <begin position="224"/>
        <end position="250"/>
    </location>
</feature>
<dbReference type="AlphaFoldDB" id="A0A934QB16"/>
<feature type="transmembrane region" description="Helical" evidence="8">
    <location>
        <begin position="90"/>
        <end position="118"/>
    </location>
</feature>
<dbReference type="PANTHER" id="PTHR30472:SF70">
    <property type="entry name" value="MOLYBDATE IMPORT SYSTEM PERMEASE PROTEIN MOLB"/>
    <property type="match status" value="1"/>
</dbReference>
<feature type="transmembrane region" description="Helical" evidence="8">
    <location>
        <begin position="292"/>
        <end position="311"/>
    </location>
</feature>
<name>A0A934QB16_9MICO</name>
<comment type="subcellular location">
    <subcellularLocation>
        <location evidence="1">Cell membrane</location>
        <topology evidence="1">Multi-pass membrane protein</topology>
    </subcellularLocation>
</comment>
<reference evidence="9" key="1">
    <citation type="submission" date="2020-12" db="EMBL/GenBank/DDBJ databases">
        <title>Leucobacter sp. CAS2, isolated from Chromium sludge.</title>
        <authorList>
            <person name="Xu Z."/>
        </authorList>
    </citation>
    <scope>NUCLEOTIDE SEQUENCE</scope>
    <source>
        <strain evidence="9">CSA2</strain>
    </source>
</reference>
<keyword evidence="5 8" id="KW-0812">Transmembrane</keyword>
<dbReference type="PANTHER" id="PTHR30472">
    <property type="entry name" value="FERRIC ENTEROBACTIN TRANSPORT SYSTEM PERMEASE PROTEIN"/>
    <property type="match status" value="1"/>
</dbReference>
<evidence type="ECO:0000256" key="3">
    <source>
        <dbReference type="ARBA" id="ARBA00022448"/>
    </source>
</evidence>
<dbReference type="GO" id="GO:0022857">
    <property type="term" value="F:transmembrane transporter activity"/>
    <property type="evidence" value="ECO:0007669"/>
    <property type="project" value="InterPro"/>
</dbReference>
<dbReference type="InterPro" id="IPR000522">
    <property type="entry name" value="ABC_transptr_permease_BtuC"/>
</dbReference>
<dbReference type="Pfam" id="PF01032">
    <property type="entry name" value="FecCD"/>
    <property type="match status" value="1"/>
</dbReference>
<feature type="transmembrane region" description="Helical" evidence="8">
    <location>
        <begin position="130"/>
        <end position="151"/>
    </location>
</feature>
<dbReference type="CDD" id="cd06550">
    <property type="entry name" value="TM_ABC_iron-siderophores_like"/>
    <property type="match status" value="1"/>
</dbReference>
<keyword evidence="6 8" id="KW-1133">Transmembrane helix</keyword>
<accession>A0A934QB16</accession>
<comment type="caution">
    <text evidence="9">The sequence shown here is derived from an EMBL/GenBank/DDBJ whole genome shotgun (WGS) entry which is preliminary data.</text>
</comment>
<evidence type="ECO:0000256" key="2">
    <source>
        <dbReference type="ARBA" id="ARBA00007935"/>
    </source>
</evidence>
<comment type="similarity">
    <text evidence="2">Belongs to the binding-protein-dependent transport system permease family. FecCD subfamily.</text>
</comment>
<feature type="transmembrane region" description="Helical" evidence="8">
    <location>
        <begin position="262"/>
        <end position="280"/>
    </location>
</feature>
<evidence type="ECO:0000256" key="6">
    <source>
        <dbReference type="ARBA" id="ARBA00022989"/>
    </source>
</evidence>
<keyword evidence="7 8" id="KW-0472">Membrane</keyword>
<gene>
    <name evidence="9" type="ORF">JD292_04975</name>
</gene>
<feature type="transmembrane region" description="Helical" evidence="8">
    <location>
        <begin position="180"/>
        <end position="199"/>
    </location>
</feature>
<dbReference type="GO" id="GO:0033214">
    <property type="term" value="P:siderophore-iron import into cell"/>
    <property type="evidence" value="ECO:0007669"/>
    <property type="project" value="TreeGrafter"/>
</dbReference>
<evidence type="ECO:0000256" key="5">
    <source>
        <dbReference type="ARBA" id="ARBA00022692"/>
    </source>
</evidence>
<feature type="transmembrane region" description="Helical" evidence="8">
    <location>
        <begin position="49"/>
        <end position="70"/>
    </location>
</feature>
<dbReference type="Gene3D" id="1.10.3470.10">
    <property type="entry name" value="ABC transporter involved in vitamin B12 uptake, BtuC"/>
    <property type="match status" value="1"/>
</dbReference>
<proteinExistence type="inferred from homology"/>
<dbReference type="EMBL" id="JAEHOI010000004">
    <property type="protein sequence ID" value="MBK0421425.1"/>
    <property type="molecule type" value="Genomic_DNA"/>
</dbReference>
<dbReference type="FunFam" id="1.10.3470.10:FF:000001">
    <property type="entry name" value="Vitamin B12 ABC transporter permease BtuC"/>
    <property type="match status" value="1"/>
</dbReference>
<sequence>MAGTALVVGRSWVPPEEIVRMIAGRVIPMTQTWFPEEATVVFDVRIPRVMLAFFVGSALALAGAALQSLFRNPLVSPQMLGVSSGASFGGVLAMVLGLGTVGTVGGAFLSGLVALLLVLAIGRISGVSPLLMIVLGGVVVSALFSSLVSLITYTADPYTQLPAITFWLLGSLATVNETKILTVLVPLLIGGAAILALRWRLNVLALGDEDATALGVAPRTTRTLLLVAVALLTAGAVAVSGVIGWVGLIVPHIARLAVGPDNRVLLPASLIIGGGYLVLVDTIARALTTTEIPLGILTALIGAPFFVLMLVRFGKRELAHE</sequence>
<evidence type="ECO:0000256" key="8">
    <source>
        <dbReference type="SAM" id="Phobius"/>
    </source>
</evidence>
<keyword evidence="3" id="KW-0813">Transport</keyword>
<protein>
    <submittedName>
        <fullName evidence="9">Iron ABC transporter permease</fullName>
    </submittedName>
</protein>
<evidence type="ECO:0000256" key="1">
    <source>
        <dbReference type="ARBA" id="ARBA00004651"/>
    </source>
</evidence>
<keyword evidence="10" id="KW-1185">Reference proteome</keyword>
<dbReference type="GO" id="GO:0005886">
    <property type="term" value="C:plasma membrane"/>
    <property type="evidence" value="ECO:0007669"/>
    <property type="project" value="UniProtKB-SubCell"/>
</dbReference>
<dbReference type="SUPFAM" id="SSF81345">
    <property type="entry name" value="ABC transporter involved in vitamin B12 uptake, BtuC"/>
    <property type="match status" value="1"/>
</dbReference>
<dbReference type="Proteomes" id="UP000618733">
    <property type="component" value="Unassembled WGS sequence"/>
</dbReference>
<evidence type="ECO:0000256" key="4">
    <source>
        <dbReference type="ARBA" id="ARBA00022475"/>
    </source>
</evidence>
<keyword evidence="4" id="KW-1003">Cell membrane</keyword>
<evidence type="ECO:0000313" key="9">
    <source>
        <dbReference type="EMBL" id="MBK0421425.1"/>
    </source>
</evidence>
<dbReference type="InterPro" id="IPR037294">
    <property type="entry name" value="ABC_BtuC-like"/>
</dbReference>
<organism evidence="9 10">
    <name type="scientific">Leucobacter edaphi</name>
    <dbReference type="NCBI Taxonomy" id="2796472"/>
    <lineage>
        <taxon>Bacteria</taxon>
        <taxon>Bacillati</taxon>
        <taxon>Actinomycetota</taxon>
        <taxon>Actinomycetes</taxon>
        <taxon>Micrococcales</taxon>
        <taxon>Microbacteriaceae</taxon>
        <taxon>Leucobacter</taxon>
    </lineage>
</organism>